<reference evidence="2" key="1">
    <citation type="submission" date="2022-06" db="EMBL/GenBank/DDBJ databases">
        <title>Natrinema sp. a new haloarchaeum isolate from saline soil.</title>
        <authorList>
            <person name="Strakova D."/>
            <person name="Galisteo C."/>
            <person name="Sanchez-Porro C."/>
            <person name="Ventosa A."/>
        </authorList>
    </citation>
    <scope>NUCLEOTIDE SEQUENCE</scope>
    <source>
        <strain evidence="2">S1CR25-10</strain>
    </source>
</reference>
<dbReference type="RefSeq" id="WP_277523355.1">
    <property type="nucleotide sequence ID" value="NZ_JAMQOT010000006.1"/>
</dbReference>
<sequence length="102" mass="10142">MNDYALFIAAANTATVRTGGAVALLASRAFRRTGSAALRAVAVGFGTIVGGSVLGGGVHLLGGAVALGVVLQSTVTAVGFGILLYSLYTETAAVTERTKISI</sequence>
<dbReference type="Pfam" id="PF24365">
    <property type="entry name" value="DUF7521"/>
    <property type="match status" value="1"/>
</dbReference>
<proteinExistence type="predicted"/>
<keyword evidence="1" id="KW-1133">Transmembrane helix</keyword>
<dbReference type="AlphaFoldDB" id="A0A9Q4Q4H1"/>
<organism evidence="2 3">
    <name type="scientific">Natrinema salsiterrestre</name>
    <dbReference type="NCBI Taxonomy" id="2950540"/>
    <lineage>
        <taxon>Archaea</taxon>
        <taxon>Methanobacteriati</taxon>
        <taxon>Methanobacteriota</taxon>
        <taxon>Stenosarchaea group</taxon>
        <taxon>Halobacteria</taxon>
        <taxon>Halobacteriales</taxon>
        <taxon>Natrialbaceae</taxon>
        <taxon>Natrinema</taxon>
    </lineage>
</organism>
<dbReference type="Proteomes" id="UP001154061">
    <property type="component" value="Unassembled WGS sequence"/>
</dbReference>
<accession>A0A9Q4Q4H1</accession>
<evidence type="ECO:0000256" key="1">
    <source>
        <dbReference type="SAM" id="Phobius"/>
    </source>
</evidence>
<keyword evidence="3" id="KW-1185">Reference proteome</keyword>
<evidence type="ECO:0000313" key="3">
    <source>
        <dbReference type="Proteomes" id="UP001154061"/>
    </source>
</evidence>
<comment type="caution">
    <text evidence="2">The sequence shown here is derived from an EMBL/GenBank/DDBJ whole genome shotgun (WGS) entry which is preliminary data.</text>
</comment>
<feature type="transmembrane region" description="Helical" evidence="1">
    <location>
        <begin position="64"/>
        <end position="88"/>
    </location>
</feature>
<evidence type="ECO:0000313" key="2">
    <source>
        <dbReference type="EMBL" id="MDF9747392.1"/>
    </source>
</evidence>
<dbReference type="EMBL" id="JAMQOT010000006">
    <property type="protein sequence ID" value="MDF9747392.1"/>
    <property type="molecule type" value="Genomic_DNA"/>
</dbReference>
<keyword evidence="1" id="KW-0812">Transmembrane</keyword>
<keyword evidence="1" id="KW-0472">Membrane</keyword>
<feature type="transmembrane region" description="Helical" evidence="1">
    <location>
        <begin position="6"/>
        <end position="26"/>
    </location>
</feature>
<dbReference type="InterPro" id="IPR055943">
    <property type="entry name" value="DUF7521"/>
</dbReference>
<protein>
    <submittedName>
        <fullName evidence="2">Uncharacterized protein</fullName>
    </submittedName>
</protein>
<feature type="transmembrane region" description="Helical" evidence="1">
    <location>
        <begin position="38"/>
        <end position="58"/>
    </location>
</feature>
<name>A0A9Q4Q4H1_9EURY</name>
<gene>
    <name evidence="2" type="ORF">NDI89_17530</name>
</gene>